<dbReference type="Proteomes" id="UP000580517">
    <property type="component" value="Unassembled WGS sequence"/>
</dbReference>
<keyword evidence="5" id="KW-0804">Transcription</keyword>
<dbReference type="InterPro" id="IPR000847">
    <property type="entry name" value="LysR_HTH_N"/>
</dbReference>
<keyword evidence="2" id="KW-0805">Transcription regulation</keyword>
<dbReference type="RefSeq" id="WP_129968035.1">
    <property type="nucleotide sequence ID" value="NZ_JACCEW010000001.1"/>
</dbReference>
<keyword evidence="4" id="KW-0010">Activator</keyword>
<comment type="caution">
    <text evidence="7">The sequence shown here is derived from an EMBL/GenBank/DDBJ whole genome shotgun (WGS) entry which is preliminary data.</text>
</comment>
<dbReference type="SUPFAM" id="SSF53850">
    <property type="entry name" value="Periplasmic binding protein-like II"/>
    <property type="match status" value="1"/>
</dbReference>
<comment type="similarity">
    <text evidence="1">Belongs to the LysR transcriptional regulatory family.</text>
</comment>
<evidence type="ECO:0000256" key="5">
    <source>
        <dbReference type="ARBA" id="ARBA00023163"/>
    </source>
</evidence>
<evidence type="ECO:0000256" key="2">
    <source>
        <dbReference type="ARBA" id="ARBA00023015"/>
    </source>
</evidence>
<reference evidence="7 8" key="1">
    <citation type="submission" date="2020-07" db="EMBL/GenBank/DDBJ databases">
        <title>Taxonomic revisions and descriptions of new bacterial species based on genomic comparisons in the high-G+C-content subgroup of the family Alcaligenaceae.</title>
        <authorList>
            <person name="Szabo A."/>
            <person name="Felfoldi T."/>
        </authorList>
    </citation>
    <scope>NUCLEOTIDE SEQUENCE [LARGE SCALE GENOMIC DNA]</scope>
    <source>
        <strain evidence="7 8">DSM 25264</strain>
    </source>
</reference>
<accession>A0A853F6D3</accession>
<name>A0A853F6D3_9BURK</name>
<dbReference type="Pfam" id="PF03466">
    <property type="entry name" value="LysR_substrate"/>
    <property type="match status" value="1"/>
</dbReference>
<dbReference type="OrthoDB" id="8587114at2"/>
<gene>
    <name evidence="7" type="ORF">H0A68_04515</name>
</gene>
<sequence>MELRQLRYFVEAARHRSISKAARALYIVQPALTAQIKALEDELGTVLLIRSTRGVTLTETGALTYRDAVGILEAAERMKSRHAKQKPPIPRAIRVGIPNGMTHAFTAQLIDRSLSTLGVHVEIVEGMSGFLLELLSKRRIDIGVLFAAQPLKGFDIAPLAVEALGLVGPPGDLDPGKPKDFAALANLPLILTSDRHGLGKVIHAHARRTHTALNVHAVVDSVTEIKRLVAMGIGYTILAPLVYAEEVEHGILSATSLRKPALMRQLVTAKWRSNPRDEDVAHIRKLIHDIRFDPSCPP</sequence>
<keyword evidence="8" id="KW-1185">Reference proteome</keyword>
<dbReference type="PRINTS" id="PR00039">
    <property type="entry name" value="HTHLYSR"/>
</dbReference>
<evidence type="ECO:0000313" key="8">
    <source>
        <dbReference type="Proteomes" id="UP000580517"/>
    </source>
</evidence>
<dbReference type="Gene3D" id="3.40.190.290">
    <property type="match status" value="1"/>
</dbReference>
<dbReference type="InterPro" id="IPR005119">
    <property type="entry name" value="LysR_subst-bd"/>
</dbReference>
<keyword evidence="3" id="KW-0238">DNA-binding</keyword>
<feature type="domain" description="HTH lysR-type" evidence="6">
    <location>
        <begin position="1"/>
        <end position="58"/>
    </location>
</feature>
<dbReference type="EMBL" id="JACCEW010000001">
    <property type="protein sequence ID" value="NYT36125.1"/>
    <property type="molecule type" value="Genomic_DNA"/>
</dbReference>
<dbReference type="SUPFAM" id="SSF46785">
    <property type="entry name" value="Winged helix' DNA-binding domain"/>
    <property type="match status" value="1"/>
</dbReference>
<dbReference type="AlphaFoldDB" id="A0A853F6D3"/>
<dbReference type="Gene3D" id="1.10.10.10">
    <property type="entry name" value="Winged helix-like DNA-binding domain superfamily/Winged helix DNA-binding domain"/>
    <property type="match status" value="1"/>
</dbReference>
<protein>
    <submittedName>
        <fullName evidence="7">LysR family transcriptional regulator</fullName>
    </submittedName>
</protein>
<dbReference type="FunFam" id="1.10.10.10:FF:000001">
    <property type="entry name" value="LysR family transcriptional regulator"/>
    <property type="match status" value="1"/>
</dbReference>
<evidence type="ECO:0000256" key="3">
    <source>
        <dbReference type="ARBA" id="ARBA00023125"/>
    </source>
</evidence>
<organism evidence="7 8">
    <name type="scientific">Allopusillimonas soli</name>
    <dbReference type="NCBI Taxonomy" id="659016"/>
    <lineage>
        <taxon>Bacteria</taxon>
        <taxon>Pseudomonadati</taxon>
        <taxon>Pseudomonadota</taxon>
        <taxon>Betaproteobacteria</taxon>
        <taxon>Burkholderiales</taxon>
        <taxon>Alcaligenaceae</taxon>
        <taxon>Allopusillimonas</taxon>
    </lineage>
</organism>
<dbReference type="GO" id="GO:0003700">
    <property type="term" value="F:DNA-binding transcription factor activity"/>
    <property type="evidence" value="ECO:0007669"/>
    <property type="project" value="InterPro"/>
</dbReference>
<proteinExistence type="inferred from homology"/>
<evidence type="ECO:0000256" key="1">
    <source>
        <dbReference type="ARBA" id="ARBA00009437"/>
    </source>
</evidence>
<dbReference type="InterPro" id="IPR036388">
    <property type="entry name" value="WH-like_DNA-bd_sf"/>
</dbReference>
<evidence type="ECO:0000256" key="4">
    <source>
        <dbReference type="ARBA" id="ARBA00023159"/>
    </source>
</evidence>
<dbReference type="PANTHER" id="PTHR30293:SF0">
    <property type="entry name" value="NITROGEN ASSIMILATION REGULATORY PROTEIN NAC"/>
    <property type="match status" value="1"/>
</dbReference>
<evidence type="ECO:0000313" key="7">
    <source>
        <dbReference type="EMBL" id="NYT36125.1"/>
    </source>
</evidence>
<dbReference type="PROSITE" id="PS50931">
    <property type="entry name" value="HTH_LYSR"/>
    <property type="match status" value="1"/>
</dbReference>
<dbReference type="GO" id="GO:2000142">
    <property type="term" value="P:regulation of DNA-templated transcription initiation"/>
    <property type="evidence" value="ECO:0007669"/>
    <property type="project" value="TreeGrafter"/>
</dbReference>
<dbReference type="PANTHER" id="PTHR30293">
    <property type="entry name" value="TRANSCRIPTIONAL REGULATORY PROTEIN NAC-RELATED"/>
    <property type="match status" value="1"/>
</dbReference>
<evidence type="ECO:0000259" key="6">
    <source>
        <dbReference type="PROSITE" id="PS50931"/>
    </source>
</evidence>
<dbReference type="Pfam" id="PF00126">
    <property type="entry name" value="HTH_1"/>
    <property type="match status" value="1"/>
</dbReference>
<dbReference type="GO" id="GO:0003677">
    <property type="term" value="F:DNA binding"/>
    <property type="evidence" value="ECO:0007669"/>
    <property type="project" value="UniProtKB-KW"/>
</dbReference>
<dbReference type="InterPro" id="IPR036390">
    <property type="entry name" value="WH_DNA-bd_sf"/>
</dbReference>